<sequence length="545" mass="63486">TEQYFKTTPTNEWSYLGYLEAMKSYYQRYATIISLKSTWRKSFLTALRSIERSQDREQSEAATFLLNKKSNKQEIMEYWKSVEKERRLVMKQLDVKNNTQISALNMLNVATTDQSCQVIRLLEEQSNTQAPNDCFTEMQQHARSFDNKEGTKHARIHKCEQQECVVENLDNSENDYNDDDYETDDDIGENSPTVLAFTDMYENMEDDKKWRLSTGKIVEDALYDFASKCSHEHASHSLIIDPTDKLYVDNDVFTKEELKEIGAYKRRSLPEIPDDLFDYLRTFAKDTLHELRHAIDQPIKVIQGNFNPKKHHDYDWIRYVMHTIVQEYEVGSLRKNHLEQWYNMHLWCAIVDRCFADVDDLNLIHGESCSVASGIRKNVNRTIPGVDKMERQKVGRKESGLKLPKLLKDMLVQLASEVEWSTVVLRNLTTVGFVHADCRQMLLELDCPEGYVCRLSRGDVYKVADSITTHITETLPLIVTTWRAKAAIRDCVNKVQRRLVEVEEVLELIRCAGSMKFPGTVDNRTIIPTCFETPLKCNRRRQVKQ</sequence>
<organism evidence="1 2">
    <name type="scientific">Gigaspora margarita</name>
    <dbReference type="NCBI Taxonomy" id="4874"/>
    <lineage>
        <taxon>Eukaryota</taxon>
        <taxon>Fungi</taxon>
        <taxon>Fungi incertae sedis</taxon>
        <taxon>Mucoromycota</taxon>
        <taxon>Glomeromycotina</taxon>
        <taxon>Glomeromycetes</taxon>
        <taxon>Diversisporales</taxon>
        <taxon>Gigasporaceae</taxon>
        <taxon>Gigaspora</taxon>
    </lineage>
</organism>
<dbReference type="Proteomes" id="UP000789901">
    <property type="component" value="Unassembled WGS sequence"/>
</dbReference>
<gene>
    <name evidence="1" type="ORF">GMARGA_LOCUS25488</name>
</gene>
<reference evidence="1 2" key="1">
    <citation type="submission" date="2021-06" db="EMBL/GenBank/DDBJ databases">
        <authorList>
            <person name="Kallberg Y."/>
            <person name="Tangrot J."/>
            <person name="Rosling A."/>
        </authorList>
    </citation>
    <scope>NUCLEOTIDE SEQUENCE [LARGE SCALE GENOMIC DNA]</scope>
    <source>
        <strain evidence="1 2">120-4 pot B 10/14</strain>
    </source>
</reference>
<protein>
    <submittedName>
        <fullName evidence="1">18511_t:CDS:1</fullName>
    </submittedName>
</protein>
<evidence type="ECO:0000313" key="2">
    <source>
        <dbReference type="Proteomes" id="UP000789901"/>
    </source>
</evidence>
<keyword evidence="2" id="KW-1185">Reference proteome</keyword>
<proteinExistence type="predicted"/>
<evidence type="ECO:0000313" key="1">
    <source>
        <dbReference type="EMBL" id="CAG8812098.1"/>
    </source>
</evidence>
<feature type="non-terminal residue" evidence="1">
    <location>
        <position position="1"/>
    </location>
</feature>
<name>A0ABN7W1K0_GIGMA</name>
<dbReference type="EMBL" id="CAJVQB010028292">
    <property type="protein sequence ID" value="CAG8812098.1"/>
    <property type="molecule type" value="Genomic_DNA"/>
</dbReference>
<accession>A0ABN7W1K0</accession>
<comment type="caution">
    <text evidence="1">The sequence shown here is derived from an EMBL/GenBank/DDBJ whole genome shotgun (WGS) entry which is preliminary data.</text>
</comment>